<dbReference type="Proteomes" id="UP000512184">
    <property type="component" value="Chromosome"/>
</dbReference>
<sequence length="44" mass="5161">MPAPSNPENLNAFPKTFQQGLLKKKDANEFAQTKRQVYRFFCKK</sequence>
<accession>A0ABX6IRR6</accession>
<protein>
    <submittedName>
        <fullName evidence="1">Uncharacterized protein</fullName>
    </submittedName>
</protein>
<reference evidence="1" key="1">
    <citation type="submission" date="2019-01" db="EMBL/GenBank/DDBJ databases">
        <title>Whole genome sequencing and annotation enables comparative genome analysis that reveals unique features of the Chlamydia suis R19 Genome.</title>
        <authorList>
            <person name="Dimond Z.E."/>
        </authorList>
    </citation>
    <scope>NUCLEOTIDE SEQUENCE [LARGE SCALE GENOMIC DNA]</scope>
    <source>
        <strain evidence="1">R19</strain>
    </source>
</reference>
<dbReference type="EMBL" id="CP035278">
    <property type="protein sequence ID" value="QHP83602.1"/>
    <property type="molecule type" value="Genomic_DNA"/>
</dbReference>
<proteinExistence type="predicted"/>
<name>A0ABX6IRR6_9CHLA</name>
<evidence type="ECO:0000313" key="1">
    <source>
        <dbReference type="EMBL" id="QHP83602.1"/>
    </source>
</evidence>
<keyword evidence="2" id="KW-1185">Reference proteome</keyword>
<gene>
    <name evidence="1" type="primary">hypothetical protein</name>
    <name evidence="1" type="ORF">Chls_727</name>
</gene>
<organism evidence="1 2">
    <name type="scientific">Chlamydia suis</name>
    <dbReference type="NCBI Taxonomy" id="83559"/>
    <lineage>
        <taxon>Bacteria</taxon>
        <taxon>Pseudomonadati</taxon>
        <taxon>Chlamydiota</taxon>
        <taxon>Chlamydiia</taxon>
        <taxon>Chlamydiales</taxon>
        <taxon>Chlamydiaceae</taxon>
        <taxon>Chlamydia/Chlamydophila group</taxon>
        <taxon>Chlamydia</taxon>
    </lineage>
</organism>
<evidence type="ECO:0000313" key="2">
    <source>
        <dbReference type="Proteomes" id="UP000512184"/>
    </source>
</evidence>